<organism evidence="4 5">
    <name type="scientific">Trichogramma kaykai</name>
    <dbReference type="NCBI Taxonomy" id="54128"/>
    <lineage>
        <taxon>Eukaryota</taxon>
        <taxon>Metazoa</taxon>
        <taxon>Ecdysozoa</taxon>
        <taxon>Arthropoda</taxon>
        <taxon>Hexapoda</taxon>
        <taxon>Insecta</taxon>
        <taxon>Pterygota</taxon>
        <taxon>Neoptera</taxon>
        <taxon>Endopterygota</taxon>
        <taxon>Hymenoptera</taxon>
        <taxon>Apocrita</taxon>
        <taxon>Proctotrupomorpha</taxon>
        <taxon>Chalcidoidea</taxon>
        <taxon>Trichogrammatidae</taxon>
        <taxon>Trichogramma</taxon>
    </lineage>
</organism>
<protein>
    <submittedName>
        <fullName evidence="4">Uncharacterized protein</fullName>
    </submittedName>
</protein>
<gene>
    <name evidence="4" type="ORF">TKK_003247</name>
</gene>
<feature type="repeat" description="ANK" evidence="3">
    <location>
        <begin position="53"/>
        <end position="85"/>
    </location>
</feature>
<feature type="repeat" description="ANK" evidence="3">
    <location>
        <begin position="137"/>
        <end position="169"/>
    </location>
</feature>
<dbReference type="EMBL" id="JBJJXI010000026">
    <property type="protein sequence ID" value="KAL3404284.1"/>
    <property type="molecule type" value="Genomic_DNA"/>
</dbReference>
<dbReference type="Gene3D" id="1.25.40.20">
    <property type="entry name" value="Ankyrin repeat-containing domain"/>
    <property type="match status" value="2"/>
</dbReference>
<dbReference type="Proteomes" id="UP001627154">
    <property type="component" value="Unassembled WGS sequence"/>
</dbReference>
<dbReference type="InterPro" id="IPR036770">
    <property type="entry name" value="Ankyrin_rpt-contain_sf"/>
</dbReference>
<dbReference type="AlphaFoldDB" id="A0ABD2XH59"/>
<dbReference type="PROSITE" id="PS50297">
    <property type="entry name" value="ANK_REP_REGION"/>
    <property type="match status" value="2"/>
</dbReference>
<evidence type="ECO:0000256" key="2">
    <source>
        <dbReference type="ARBA" id="ARBA00023043"/>
    </source>
</evidence>
<dbReference type="PROSITE" id="PS50088">
    <property type="entry name" value="ANK_REPEAT"/>
    <property type="match status" value="2"/>
</dbReference>
<accession>A0ABD2XH59</accession>
<keyword evidence="2 3" id="KW-0040">ANK repeat</keyword>
<dbReference type="Pfam" id="PF12796">
    <property type="entry name" value="Ank_2"/>
    <property type="match status" value="1"/>
</dbReference>
<keyword evidence="5" id="KW-1185">Reference proteome</keyword>
<dbReference type="SMART" id="SM00248">
    <property type="entry name" value="ANK"/>
    <property type="match status" value="4"/>
</dbReference>
<sequence length="211" mass="23773">MIKDLVDYILEDASENYQDDHGYSYLHGACMTGNVAAALRFMSQGADVALDTYDYSPLHIAVQYKNTEIVEILLKHGANPNHRDCDQSTPLHRLVQVQRYLCDCDYSCLSCADKKPADEIVAMLMESGANIEARDCFGDTPLQAAVSRFNVDLTRLLLQHGATLSSLSERTMFNRHFSRAEIKNYPLTSNIIKSQLPVYFATDKKILVISW</sequence>
<dbReference type="PANTHER" id="PTHR24180">
    <property type="entry name" value="CYCLIN-DEPENDENT KINASE INHIBITOR 2C-RELATED"/>
    <property type="match status" value="1"/>
</dbReference>
<comment type="caution">
    <text evidence="4">The sequence shown here is derived from an EMBL/GenBank/DDBJ whole genome shotgun (WGS) entry which is preliminary data.</text>
</comment>
<dbReference type="PANTHER" id="PTHR24180:SF45">
    <property type="entry name" value="POLY [ADP-RIBOSE] POLYMERASE TANKYRASE"/>
    <property type="match status" value="1"/>
</dbReference>
<dbReference type="Pfam" id="PF00023">
    <property type="entry name" value="Ank"/>
    <property type="match status" value="1"/>
</dbReference>
<name>A0ABD2XH59_9HYME</name>
<keyword evidence="1" id="KW-0677">Repeat</keyword>
<dbReference type="SUPFAM" id="SSF48403">
    <property type="entry name" value="Ankyrin repeat"/>
    <property type="match status" value="1"/>
</dbReference>
<dbReference type="InterPro" id="IPR002110">
    <property type="entry name" value="Ankyrin_rpt"/>
</dbReference>
<reference evidence="4 5" key="1">
    <citation type="journal article" date="2024" name="bioRxiv">
        <title>A reference genome for Trichogramma kaykai: A tiny desert-dwelling parasitoid wasp with competing sex-ratio distorters.</title>
        <authorList>
            <person name="Culotta J."/>
            <person name="Lindsey A.R."/>
        </authorList>
    </citation>
    <scope>NUCLEOTIDE SEQUENCE [LARGE SCALE GENOMIC DNA]</scope>
    <source>
        <strain evidence="4 5">KSX58</strain>
    </source>
</reference>
<evidence type="ECO:0000256" key="3">
    <source>
        <dbReference type="PROSITE-ProRule" id="PRU00023"/>
    </source>
</evidence>
<evidence type="ECO:0000313" key="4">
    <source>
        <dbReference type="EMBL" id="KAL3404284.1"/>
    </source>
</evidence>
<evidence type="ECO:0000313" key="5">
    <source>
        <dbReference type="Proteomes" id="UP001627154"/>
    </source>
</evidence>
<proteinExistence type="predicted"/>
<dbReference type="InterPro" id="IPR051637">
    <property type="entry name" value="Ank_repeat_dom-contain_49"/>
</dbReference>
<evidence type="ECO:0000256" key="1">
    <source>
        <dbReference type="ARBA" id="ARBA00022737"/>
    </source>
</evidence>